<dbReference type="GO" id="GO:0016787">
    <property type="term" value="F:hydrolase activity"/>
    <property type="evidence" value="ECO:0007669"/>
    <property type="project" value="UniProtKB-KW"/>
</dbReference>
<dbReference type="Gene3D" id="3.40.50.300">
    <property type="entry name" value="P-loop containing nucleotide triphosphate hydrolases"/>
    <property type="match status" value="3"/>
</dbReference>
<protein>
    <recommendedName>
        <fullName evidence="6">DNA2/NAM7 helicase-like C-terminal domain-containing protein</fullName>
    </recommendedName>
</protein>
<dbReference type="PANTHER" id="PTHR43788">
    <property type="entry name" value="DNA2/NAM7 HELICASE FAMILY MEMBER"/>
    <property type="match status" value="1"/>
</dbReference>
<evidence type="ECO:0000256" key="5">
    <source>
        <dbReference type="SAM" id="MobiDB-lite"/>
    </source>
</evidence>
<dbReference type="SUPFAM" id="SSF52540">
    <property type="entry name" value="P-loop containing nucleoside triphosphate hydrolases"/>
    <property type="match status" value="1"/>
</dbReference>
<evidence type="ECO:0000313" key="8">
    <source>
        <dbReference type="Proteomes" id="UP001230188"/>
    </source>
</evidence>
<feature type="compositionally biased region" description="Basic residues" evidence="5">
    <location>
        <begin position="1644"/>
        <end position="1657"/>
    </location>
</feature>
<dbReference type="GO" id="GO:0043139">
    <property type="term" value="F:5'-3' DNA helicase activity"/>
    <property type="evidence" value="ECO:0007669"/>
    <property type="project" value="TreeGrafter"/>
</dbReference>
<name>A0AAD7UM36_9STRA</name>
<keyword evidence="4" id="KW-0067">ATP-binding</keyword>
<proteinExistence type="predicted"/>
<accession>A0AAD7UM36</accession>
<organism evidence="7 8">
    <name type="scientific">Chrysophaeum taylorii</name>
    <dbReference type="NCBI Taxonomy" id="2483200"/>
    <lineage>
        <taxon>Eukaryota</taxon>
        <taxon>Sar</taxon>
        <taxon>Stramenopiles</taxon>
        <taxon>Ochrophyta</taxon>
        <taxon>Pelagophyceae</taxon>
        <taxon>Pelagomonadales</taxon>
        <taxon>Pelagomonadaceae</taxon>
        <taxon>Chrysophaeum</taxon>
    </lineage>
</organism>
<evidence type="ECO:0000256" key="3">
    <source>
        <dbReference type="ARBA" id="ARBA00022806"/>
    </source>
</evidence>
<evidence type="ECO:0000256" key="1">
    <source>
        <dbReference type="ARBA" id="ARBA00022741"/>
    </source>
</evidence>
<feature type="region of interest" description="Disordered" evidence="5">
    <location>
        <begin position="1573"/>
        <end position="1669"/>
    </location>
</feature>
<dbReference type="InterPro" id="IPR050534">
    <property type="entry name" value="Coronavir_polyprotein_1ab"/>
</dbReference>
<evidence type="ECO:0000256" key="4">
    <source>
        <dbReference type="ARBA" id="ARBA00022840"/>
    </source>
</evidence>
<dbReference type="InterPro" id="IPR047187">
    <property type="entry name" value="SF1_C_Upf1"/>
</dbReference>
<sequence length="1669" mass="183619">MMACRKRPHSEAYEEAGERLVGMLQYVKDLQRLALKDKTARTVLEEVRAGTKRSVLREAEALVLGEGSFRKLEAGRRSHLEAPLCEIRTSLRDEPAFLVVRRPRDDEAHGDEVSELAKSTYAELFALRQERIDVVCGVGLVRWGDAVSHPAVEVRCSVDLRPGDGSLVVSAAETATLWTFPGVEGAAPALQEIAEAAEAYGLDRKAPTDRDAWAPLLRRVAHTLSARGQYVEGPPTSKKSTPHPVVYNCFVLYCRDSCSLDEAGSVSKDAEDVAADLARRRLPGELPVALRRLAGVQPDHLAGVRKKLRMSDGDVPSNMAPPASSSSSSSFLDRFVMSWFRAERKGTTTTTTRFSNNNNNKASAETYYFGLACNEQQVQVAATLQEKGCCVLFGPPGTGKSQTIANVICHYVATGRRVLVSSKQSSATEVLRGKLPEGIRDLCVSLGDADAASFRRLEAAVERLADTVAAAHPSTLRARASTAGARLRRLDADLEKLRADERRDAAQRFFDKPHTLHDEHVVLLLADDDDARRDCCDEEEDGDDDLFEKRATSAVALATAAHETLRPFGGKKRLSEWRPSFLADVEIHPERPPPAQSTIDELRLLRRQCADVLQLGAAYERQLVHLARTASLFDSLDAQRLRQAAAKLDEKRELDRKVRLALLPRVLEPTAGRALLRYLEALAPRVAALERAPPPWLLLAVRRAYDARVLERAERALYFADKILELAPRGLESVVVPDVLLGVVTRANQAHALNDDEDDDDAHLLGIDFADEIHLRAEGRPRRRGLWSWLFSPRRPSPGRSALQANLAEIRVNDARPATPAEWRCVERRLVLRGCAVRLVAHVAALGRVVNVQVDHRAATDDAAAFDKARQLAAPLRTLVDALKAAAPVHDLAHRAVSAASPLEAAARGEASLRDDLDRLRDALKVYDDDSLAKAERLRDALVAELRSLDQSSVSRDSPLADLRAATHALLCLDDDDEIAEDVESRLCRWLRARARIHKNRAALSTLAELRQRCRASDLGRLAPTWGRLASTAPVVSDDDEVLPRHARKLWAAAATAVALDSGGGKAEDADARRSVFADLLSRRDAAVQAYVSAVAKVSLREKMSPSTCAALVRLVSAVSAASSVSADSARAPRLREDLANAMADCASAVPVWIMPCARVAQCLPAQVGAFDLVVLDEASQSDACALPVLARGREVLVVGDHKQVSPTASFVAEKDIFDLRARLRHPYKEQLLPGRSIFDLAHVCFADARVSLTQHFRCVPPCIAFSNDQFYNGHLEPRRLPPSHDAALFPPLLDVRVSDGRKRGKLNEPEARAIATYLRDELGDSGDLAAKNATVAVISLLGMEQARLVRKLSLDLLADDQLARHRVVFGDPASLQGDERDVVLLSMVASPKEAPAQTGRLYEQRYNVAMSRARHRVVLFRSLDPSHVSNPDDLKYRLMSFFMGYRLSRTTPPRHHGRHHHHHHHHHRHNRGIEAEVLGCLEDRGFVFELPAAPVAGSLCVVHGQHDAKVCVCIDGGPQQSTDDYADHLRDQRNLERSGWRFFRLWQASWLVDRPTSENRLLSACRAVGADARDAGGRAPHRDDDDDDDDGHALVVAGGSGTAAGPVPAPRRRKAPPATSPPPRRADHDDEEVEEEVEVVMPARKKQHAASKRRRRVVDDDDDEDYAL</sequence>
<feature type="compositionally biased region" description="Basic and acidic residues" evidence="5">
    <location>
        <begin position="1573"/>
        <end position="1584"/>
    </location>
</feature>
<keyword evidence="8" id="KW-1185">Reference proteome</keyword>
<dbReference type="Proteomes" id="UP001230188">
    <property type="component" value="Unassembled WGS sequence"/>
</dbReference>
<dbReference type="PANTHER" id="PTHR43788:SF8">
    <property type="entry name" value="DNA-BINDING PROTEIN SMUBP-2"/>
    <property type="match status" value="1"/>
</dbReference>
<gene>
    <name evidence="7" type="ORF">CTAYLR_008727</name>
</gene>
<feature type="domain" description="DNA2/NAM7 helicase-like C-terminal" evidence="6">
    <location>
        <begin position="1236"/>
        <end position="1420"/>
    </location>
</feature>
<evidence type="ECO:0000313" key="7">
    <source>
        <dbReference type="EMBL" id="KAJ8610159.1"/>
    </source>
</evidence>
<feature type="compositionally biased region" description="Acidic residues" evidence="5">
    <location>
        <begin position="1660"/>
        <end position="1669"/>
    </location>
</feature>
<dbReference type="Pfam" id="PF13087">
    <property type="entry name" value="AAA_12"/>
    <property type="match status" value="1"/>
</dbReference>
<dbReference type="GO" id="GO:0005524">
    <property type="term" value="F:ATP binding"/>
    <property type="evidence" value="ECO:0007669"/>
    <property type="project" value="UniProtKB-KW"/>
</dbReference>
<keyword evidence="2" id="KW-0378">Hydrolase</keyword>
<dbReference type="EMBL" id="JAQMWT010000115">
    <property type="protein sequence ID" value="KAJ8610159.1"/>
    <property type="molecule type" value="Genomic_DNA"/>
</dbReference>
<feature type="compositionally biased region" description="Acidic residues" evidence="5">
    <location>
        <begin position="1630"/>
        <end position="1639"/>
    </location>
</feature>
<reference evidence="7" key="1">
    <citation type="submission" date="2023-01" db="EMBL/GenBank/DDBJ databases">
        <title>Metagenome sequencing of chrysophaentin producing Chrysophaeum taylorii.</title>
        <authorList>
            <person name="Davison J."/>
            <person name="Bewley C."/>
        </authorList>
    </citation>
    <scope>NUCLEOTIDE SEQUENCE</scope>
    <source>
        <strain evidence="7">NIES-1699</strain>
    </source>
</reference>
<evidence type="ECO:0000256" key="2">
    <source>
        <dbReference type="ARBA" id="ARBA00022801"/>
    </source>
</evidence>
<evidence type="ECO:0000259" key="6">
    <source>
        <dbReference type="Pfam" id="PF13087"/>
    </source>
</evidence>
<keyword evidence="3" id="KW-0347">Helicase</keyword>
<comment type="caution">
    <text evidence="7">The sequence shown here is derived from an EMBL/GenBank/DDBJ whole genome shotgun (WGS) entry which is preliminary data.</text>
</comment>
<dbReference type="InterPro" id="IPR027417">
    <property type="entry name" value="P-loop_NTPase"/>
</dbReference>
<dbReference type="InterPro" id="IPR041679">
    <property type="entry name" value="DNA2/NAM7-like_C"/>
</dbReference>
<keyword evidence="1" id="KW-0547">Nucleotide-binding</keyword>
<dbReference type="CDD" id="cd18808">
    <property type="entry name" value="SF1_C_Upf1"/>
    <property type="match status" value="1"/>
</dbReference>